<feature type="transmembrane region" description="Helical" evidence="2">
    <location>
        <begin position="269"/>
        <end position="285"/>
    </location>
</feature>
<sequence length="289" mass="30698">MKKFDAAASERVFGMFAPLTMIAAAIMNYAGTAFAVGLFDVASVTAVGWGRFATASLIMIVIFRPKIELKRIWVPILFGLAMTSMNLVFYHAIAHIPLGAAVALEFLGPVILSAVTARGWRVRTGLVLAVCGVGMISWVGVDIANRNVQIGVLLALAAGIFWAIYMYLGGKIAASGKGSHALTIGMSAGTLFYLPFAAKSFLPIATSPKYLALMFLVGIFSSILPFLVELTVMRYIATPVYALLVALYPATSILVGFVVLRQIPTTGELAGLFLITAAVALVNGVKESR</sequence>
<organism evidence="4 5">
    <name type="scientific">Arcanobacterium hippocoleae</name>
    <dbReference type="NCBI Taxonomy" id="149017"/>
    <lineage>
        <taxon>Bacteria</taxon>
        <taxon>Bacillati</taxon>
        <taxon>Actinomycetota</taxon>
        <taxon>Actinomycetes</taxon>
        <taxon>Actinomycetales</taxon>
        <taxon>Actinomycetaceae</taxon>
        <taxon>Arcanobacterium</taxon>
    </lineage>
</organism>
<dbReference type="EMBL" id="JAVDUJ010000001">
    <property type="protein sequence ID" value="MDR6939348.1"/>
    <property type="molecule type" value="Genomic_DNA"/>
</dbReference>
<evidence type="ECO:0000313" key="5">
    <source>
        <dbReference type="Proteomes" id="UP001266099"/>
    </source>
</evidence>
<dbReference type="InterPro" id="IPR037185">
    <property type="entry name" value="EmrE-like"/>
</dbReference>
<feature type="transmembrane region" description="Helical" evidence="2">
    <location>
        <begin position="41"/>
        <end position="63"/>
    </location>
</feature>
<feature type="transmembrane region" description="Helical" evidence="2">
    <location>
        <begin position="98"/>
        <end position="117"/>
    </location>
</feature>
<feature type="transmembrane region" description="Helical" evidence="2">
    <location>
        <begin position="240"/>
        <end position="263"/>
    </location>
</feature>
<accession>A0ABU1T1X5</accession>
<feature type="transmembrane region" description="Helical" evidence="2">
    <location>
        <begin position="210"/>
        <end position="228"/>
    </location>
</feature>
<feature type="transmembrane region" description="Helical" evidence="2">
    <location>
        <begin position="72"/>
        <end position="92"/>
    </location>
</feature>
<feature type="transmembrane region" description="Helical" evidence="2">
    <location>
        <begin position="147"/>
        <end position="168"/>
    </location>
</feature>
<feature type="transmembrane region" description="Helical" evidence="2">
    <location>
        <begin position="12"/>
        <end position="35"/>
    </location>
</feature>
<dbReference type="InterPro" id="IPR000620">
    <property type="entry name" value="EamA_dom"/>
</dbReference>
<evidence type="ECO:0000259" key="3">
    <source>
        <dbReference type="Pfam" id="PF00892"/>
    </source>
</evidence>
<gene>
    <name evidence="4" type="ORF">J2S36_000891</name>
</gene>
<feature type="transmembrane region" description="Helical" evidence="2">
    <location>
        <begin position="124"/>
        <end position="141"/>
    </location>
</feature>
<evidence type="ECO:0000256" key="1">
    <source>
        <dbReference type="ARBA" id="ARBA00007362"/>
    </source>
</evidence>
<name>A0ABU1T1X5_9ACTO</name>
<feature type="domain" description="EamA" evidence="3">
    <location>
        <begin position="150"/>
        <end position="283"/>
    </location>
</feature>
<proteinExistence type="inferred from homology"/>
<protein>
    <submittedName>
        <fullName evidence="4">Inner membrane transporter RhtA</fullName>
    </submittedName>
</protein>
<dbReference type="Pfam" id="PF00892">
    <property type="entry name" value="EamA"/>
    <property type="match status" value="1"/>
</dbReference>
<evidence type="ECO:0000313" key="4">
    <source>
        <dbReference type="EMBL" id="MDR6939348.1"/>
    </source>
</evidence>
<comment type="caution">
    <text evidence="4">The sequence shown here is derived from an EMBL/GenBank/DDBJ whole genome shotgun (WGS) entry which is preliminary data.</text>
</comment>
<dbReference type="Proteomes" id="UP001266099">
    <property type="component" value="Unassembled WGS sequence"/>
</dbReference>
<comment type="similarity">
    <text evidence="1">Belongs to the EamA transporter family.</text>
</comment>
<keyword evidence="5" id="KW-1185">Reference proteome</keyword>
<keyword evidence="2" id="KW-0812">Transmembrane</keyword>
<dbReference type="SUPFAM" id="SSF103481">
    <property type="entry name" value="Multidrug resistance efflux transporter EmrE"/>
    <property type="match status" value="1"/>
</dbReference>
<keyword evidence="2" id="KW-0472">Membrane</keyword>
<dbReference type="RefSeq" id="WP_309955964.1">
    <property type="nucleotide sequence ID" value="NZ_CP136414.1"/>
</dbReference>
<keyword evidence="2" id="KW-1133">Transmembrane helix</keyword>
<reference evidence="4 5" key="1">
    <citation type="submission" date="2023-07" db="EMBL/GenBank/DDBJ databases">
        <title>Sequencing the genomes of 1000 actinobacteria strains.</title>
        <authorList>
            <person name="Klenk H.-P."/>
        </authorList>
    </citation>
    <scope>NUCLEOTIDE SEQUENCE [LARGE SCALE GENOMIC DNA]</scope>
    <source>
        <strain evidence="4 5">DSM 15539</strain>
    </source>
</reference>
<evidence type="ECO:0000256" key="2">
    <source>
        <dbReference type="SAM" id="Phobius"/>
    </source>
</evidence>
<feature type="transmembrane region" description="Helical" evidence="2">
    <location>
        <begin position="180"/>
        <end position="198"/>
    </location>
</feature>